<proteinExistence type="predicted"/>
<comment type="caution">
    <text evidence="1">The sequence shown here is derived from an EMBL/GenBank/DDBJ whole genome shotgun (WGS) entry which is preliminary data.</text>
</comment>
<reference evidence="2" key="1">
    <citation type="submission" date="2011-07" db="EMBL/GenBank/DDBJ databases">
        <title>Divergent evolution of antigenic variation in African trypanosomes.</title>
        <authorList>
            <person name="Jackson A.P."/>
            <person name="Berry A."/>
            <person name="Allison H.C."/>
            <person name="Burton P."/>
            <person name="Anderson J."/>
            <person name="Aslett M."/>
            <person name="Brown R."/>
            <person name="Corton N."/>
            <person name="Harris D."/>
            <person name="Hauser H."/>
            <person name="Gamble J."/>
            <person name="Gilderthorp R."/>
            <person name="McQuillan J."/>
            <person name="Quail M.A."/>
            <person name="Sanders M."/>
            <person name="Van Tonder A."/>
            <person name="Ginger M.L."/>
            <person name="Donelson J.E."/>
            <person name="Field M.C."/>
            <person name="Barry J.D."/>
            <person name="Berriman M."/>
            <person name="Hertz-Fowler C."/>
        </authorList>
    </citation>
    <scope>NUCLEOTIDE SEQUENCE [LARGE SCALE GENOMIC DNA]</scope>
    <source>
        <strain evidence="2">IL3000</strain>
    </source>
</reference>
<dbReference type="VEuPathDB" id="TriTrypDB:TcIL3000_0_04880"/>
<keyword evidence="2" id="KW-1185">Reference proteome</keyword>
<evidence type="ECO:0000313" key="1">
    <source>
        <dbReference type="EMBL" id="CCD13836.1"/>
    </source>
</evidence>
<reference evidence="1 2" key="2">
    <citation type="journal article" date="2012" name="Proc. Natl. Acad. Sci. U.S.A.">
        <title>Antigenic diversity is generated by distinct evolutionary mechanisms in African trypanosome species.</title>
        <authorList>
            <person name="Jackson A.P."/>
            <person name="Berry A."/>
            <person name="Aslett M."/>
            <person name="Allison H.C."/>
            <person name="Burton P."/>
            <person name="Vavrova-Anderson J."/>
            <person name="Brown R."/>
            <person name="Browne H."/>
            <person name="Corton N."/>
            <person name="Hauser H."/>
            <person name="Gamble J."/>
            <person name="Gilderthorp R."/>
            <person name="Marcello L."/>
            <person name="McQuillan J."/>
            <person name="Otto T.D."/>
            <person name="Quail M.A."/>
            <person name="Sanders M.J."/>
            <person name="van Tonder A."/>
            <person name="Ginger M.L."/>
            <person name="Field M.C."/>
            <person name="Barry J.D."/>
            <person name="Hertz-Fowler C."/>
            <person name="Berriman M."/>
        </authorList>
    </citation>
    <scope>NUCLEOTIDE SEQUENCE [LARGE SCALE GENOMIC DNA]</scope>
    <source>
        <strain evidence="1 2">IL3000</strain>
    </source>
</reference>
<dbReference type="EMBL" id="CAEQ01001299">
    <property type="protein sequence ID" value="CCD13836.1"/>
    <property type="molecule type" value="Genomic_DNA"/>
</dbReference>
<dbReference type="Proteomes" id="UP000000702">
    <property type="component" value="Unassembled WGS sequence"/>
</dbReference>
<accession>F9W9D6</accession>
<gene>
    <name evidence="1" type="ORF">TCIL3000_0_04880</name>
</gene>
<protein>
    <submittedName>
        <fullName evidence="1">WGS project CAEQ00000000 data, annotated contig 185</fullName>
    </submittedName>
</protein>
<sequence>MDWSPNVARSCFSKLPSNMSRDARHLVQIVPRQRDGQWAALSTISLHQFHRKTIRGGRQGRHLAKAGSPRNNSFCHLLLEPGATRPRRGRGGSMEWISLGLGAPEDGDISPFLIAIQTRAKFLGERCRAARTRLPVGLKNASPQISRGSRVSFFSHFSTSSPRRHQRTS</sequence>
<evidence type="ECO:0000313" key="2">
    <source>
        <dbReference type="Proteomes" id="UP000000702"/>
    </source>
</evidence>
<name>F9W9D6_TRYCI</name>
<organism evidence="1 2">
    <name type="scientific">Trypanosoma congolense (strain IL3000)</name>
    <dbReference type="NCBI Taxonomy" id="1068625"/>
    <lineage>
        <taxon>Eukaryota</taxon>
        <taxon>Discoba</taxon>
        <taxon>Euglenozoa</taxon>
        <taxon>Kinetoplastea</taxon>
        <taxon>Metakinetoplastina</taxon>
        <taxon>Trypanosomatida</taxon>
        <taxon>Trypanosomatidae</taxon>
        <taxon>Trypanosoma</taxon>
        <taxon>Nannomonas</taxon>
    </lineage>
</organism>
<dbReference type="AlphaFoldDB" id="F9W9D6"/>